<keyword evidence="3" id="KW-1185">Reference proteome</keyword>
<dbReference type="PANTHER" id="PTHR36448">
    <property type="entry name" value="BLR7373 PROTEIN"/>
    <property type="match status" value="1"/>
</dbReference>
<organism evidence="2 3">
    <name type="scientific">Aspergillus nanangensis</name>
    <dbReference type="NCBI Taxonomy" id="2582783"/>
    <lineage>
        <taxon>Eukaryota</taxon>
        <taxon>Fungi</taxon>
        <taxon>Dikarya</taxon>
        <taxon>Ascomycota</taxon>
        <taxon>Pezizomycotina</taxon>
        <taxon>Eurotiomycetes</taxon>
        <taxon>Eurotiomycetidae</taxon>
        <taxon>Eurotiales</taxon>
        <taxon>Aspergillaceae</taxon>
        <taxon>Aspergillus</taxon>
        <taxon>Aspergillus subgen. Circumdati</taxon>
    </lineage>
</organism>
<name>A0AAD4CQ87_ASPNN</name>
<sequence length="187" mass="20840">MARVTQVIYPEAYYLGQGNLVPNSRLPALVYRGVLPKSLDKGEIQALCEANRWEKRGEWGPFWDAHFHPNTHECYAVFQGSSRLLLGGEGHDPPTGGVEVDVRAGDVIVVPAGVSHRSLSAAGDYRYIGVYPEECPRWRNDWCEGKEAMSGLQEEIRNVITPNHDPVYGEDGPLPVLWRKASRASQL</sequence>
<proteinExistence type="predicted"/>
<dbReference type="InterPro" id="IPR047121">
    <property type="entry name" value="YjiB-like"/>
</dbReference>
<dbReference type="Pfam" id="PF07883">
    <property type="entry name" value="Cupin_2"/>
    <property type="match status" value="1"/>
</dbReference>
<dbReference type="Gene3D" id="2.60.120.10">
    <property type="entry name" value="Jelly Rolls"/>
    <property type="match status" value="1"/>
</dbReference>
<accession>A0AAD4CQ87</accession>
<dbReference type="AlphaFoldDB" id="A0AAD4CQ87"/>
<dbReference type="EMBL" id="VCAU01000032">
    <property type="protein sequence ID" value="KAF9889818.1"/>
    <property type="molecule type" value="Genomic_DNA"/>
</dbReference>
<dbReference type="SUPFAM" id="SSF51182">
    <property type="entry name" value="RmlC-like cupins"/>
    <property type="match status" value="1"/>
</dbReference>
<evidence type="ECO:0000313" key="3">
    <source>
        <dbReference type="Proteomes" id="UP001194746"/>
    </source>
</evidence>
<dbReference type="InterPro" id="IPR013096">
    <property type="entry name" value="Cupin_2"/>
</dbReference>
<dbReference type="PANTHER" id="PTHR36448:SF2">
    <property type="entry name" value="CUPIN TYPE-1 DOMAIN-CONTAINING PROTEIN"/>
    <property type="match status" value="1"/>
</dbReference>
<comment type="caution">
    <text evidence="2">The sequence shown here is derived from an EMBL/GenBank/DDBJ whole genome shotgun (WGS) entry which is preliminary data.</text>
</comment>
<dbReference type="InterPro" id="IPR011051">
    <property type="entry name" value="RmlC_Cupin_sf"/>
</dbReference>
<protein>
    <recommendedName>
        <fullName evidence="1">Cupin type-2 domain-containing protein</fullName>
    </recommendedName>
</protein>
<dbReference type="InterPro" id="IPR014710">
    <property type="entry name" value="RmlC-like_jellyroll"/>
</dbReference>
<feature type="domain" description="Cupin type-2" evidence="1">
    <location>
        <begin position="65"/>
        <end position="118"/>
    </location>
</feature>
<reference evidence="2" key="1">
    <citation type="journal article" date="2019" name="Beilstein J. Org. Chem.">
        <title>Nanangenines: drimane sesquiterpenoids as the dominant metabolite cohort of a novel Australian fungus, Aspergillus nanangensis.</title>
        <authorList>
            <person name="Lacey H.J."/>
            <person name="Gilchrist C.L.M."/>
            <person name="Crombie A."/>
            <person name="Kalaitzis J.A."/>
            <person name="Vuong D."/>
            <person name="Rutledge P.J."/>
            <person name="Turner P."/>
            <person name="Pitt J.I."/>
            <person name="Lacey E."/>
            <person name="Chooi Y.H."/>
            <person name="Piggott A.M."/>
        </authorList>
    </citation>
    <scope>NUCLEOTIDE SEQUENCE</scope>
    <source>
        <strain evidence="2">MST-FP2251</strain>
    </source>
</reference>
<evidence type="ECO:0000313" key="2">
    <source>
        <dbReference type="EMBL" id="KAF9889818.1"/>
    </source>
</evidence>
<gene>
    <name evidence="2" type="ORF">FE257_006908</name>
</gene>
<dbReference type="Proteomes" id="UP001194746">
    <property type="component" value="Unassembled WGS sequence"/>
</dbReference>
<dbReference type="CDD" id="cd02219">
    <property type="entry name" value="cupin_YjlB-like"/>
    <property type="match status" value="1"/>
</dbReference>
<reference evidence="2" key="2">
    <citation type="submission" date="2020-02" db="EMBL/GenBank/DDBJ databases">
        <authorList>
            <person name="Gilchrist C.L.M."/>
            <person name="Chooi Y.-H."/>
        </authorList>
    </citation>
    <scope>NUCLEOTIDE SEQUENCE</scope>
    <source>
        <strain evidence="2">MST-FP2251</strain>
    </source>
</reference>
<evidence type="ECO:0000259" key="1">
    <source>
        <dbReference type="Pfam" id="PF07883"/>
    </source>
</evidence>